<dbReference type="InterPro" id="IPR055247">
    <property type="entry name" value="InsJ-like_HTH"/>
</dbReference>
<feature type="region of interest" description="Disordered" evidence="2">
    <location>
        <begin position="98"/>
        <end position="132"/>
    </location>
</feature>
<dbReference type="Pfam" id="PF13518">
    <property type="entry name" value="HTH_28"/>
    <property type="match status" value="1"/>
</dbReference>
<dbReference type="Proteomes" id="UP000220927">
    <property type="component" value="Plasmid pRapFH23d"/>
</dbReference>
<dbReference type="PANTHER" id="PTHR33795:SF1">
    <property type="entry name" value="INSERTION ELEMENT IS150 PROTEIN INSJ"/>
    <property type="match status" value="1"/>
</dbReference>
<evidence type="ECO:0000313" key="5">
    <source>
        <dbReference type="Proteomes" id="UP000220927"/>
    </source>
</evidence>
<dbReference type="EMBL" id="CP035002">
    <property type="protein sequence ID" value="QAS83210.1"/>
    <property type="molecule type" value="Genomic_DNA"/>
</dbReference>
<keyword evidence="5" id="KW-1185">Reference proteome</keyword>
<dbReference type="SUPFAM" id="SSF46689">
    <property type="entry name" value="Homeodomain-like"/>
    <property type="match status" value="1"/>
</dbReference>
<protein>
    <submittedName>
        <fullName evidence="4">Helix-turn-helix domain-containing protein</fullName>
    </submittedName>
</protein>
<dbReference type="InterPro" id="IPR052057">
    <property type="entry name" value="IS150/IS1296_orfA-like"/>
</dbReference>
<evidence type="ECO:0000313" key="4">
    <source>
        <dbReference type="EMBL" id="QAS83210.1"/>
    </source>
</evidence>
<evidence type="ECO:0000256" key="1">
    <source>
        <dbReference type="ARBA" id="ARBA00038232"/>
    </source>
</evidence>
<comment type="similarity">
    <text evidence="1">Belongs to the IS150/IS1296 orfA family.</text>
</comment>
<organism evidence="4 5">
    <name type="scientific">Rhizobium acidisoli</name>
    <dbReference type="NCBI Taxonomy" id="1538158"/>
    <lineage>
        <taxon>Bacteria</taxon>
        <taxon>Pseudomonadati</taxon>
        <taxon>Pseudomonadota</taxon>
        <taxon>Alphaproteobacteria</taxon>
        <taxon>Hyphomicrobiales</taxon>
        <taxon>Rhizobiaceae</taxon>
        <taxon>Rhizobium/Agrobacterium group</taxon>
        <taxon>Rhizobium</taxon>
    </lineage>
</organism>
<evidence type="ECO:0000256" key="2">
    <source>
        <dbReference type="SAM" id="MobiDB-lite"/>
    </source>
</evidence>
<name>A0AAE5WV77_9HYPH</name>
<geneLocation type="plasmid" evidence="5">
    <name>prapfh23d</name>
</geneLocation>
<reference evidence="4 5" key="1">
    <citation type="submission" date="2019-01" db="EMBL/GenBank/DDBJ databases">
        <title>Genomic insights into the origins and evolution of symbiotic genes in the Phaseolus vulgaris microsymbionts.</title>
        <authorList>
            <person name="Tong W."/>
        </authorList>
    </citation>
    <scope>NUCLEOTIDE SEQUENCE [LARGE SCALE GENOMIC DNA]</scope>
    <source>
        <strain evidence="4 5">FH23</strain>
        <plasmid evidence="5">prapfh23d</plasmid>
    </source>
</reference>
<dbReference type="AlphaFoldDB" id="A0AAE5WV77"/>
<dbReference type="InterPro" id="IPR009057">
    <property type="entry name" value="Homeodomain-like_sf"/>
</dbReference>
<feature type="domain" description="Insertion element IS150 protein InsJ-like helix-turn-helix" evidence="3">
    <location>
        <begin position="70"/>
        <end position="108"/>
    </location>
</feature>
<sequence length="171" mass="19152">MAANEWKEFLGSDATIGMRGEFGSLAHRVCDKMIWGFDPNVRLGQRREAQVSDTPGRVRTRKSVSTAPLSRRQAAALFDIRNAGSLSVWERQYERGGLEALAPRRRGKPRSMPEPPTTDTSTDGAQDDAAKSREELLAELAYLRMENAYLKKLEALTQARHAPNGRKPSRR</sequence>
<accession>A0AAE5WV77</accession>
<evidence type="ECO:0000259" key="3">
    <source>
        <dbReference type="Pfam" id="PF13518"/>
    </source>
</evidence>
<proteinExistence type="inferred from homology"/>
<dbReference type="PANTHER" id="PTHR33795">
    <property type="entry name" value="INSERTION ELEMENT IS150 PROTEIN INSJ"/>
    <property type="match status" value="1"/>
</dbReference>
<dbReference type="KEGG" id="rad:CO657_36240"/>
<gene>
    <name evidence="4" type="ORF">CO657_36240</name>
</gene>
<keyword evidence="4" id="KW-0614">Plasmid</keyword>